<evidence type="ECO:0000256" key="1">
    <source>
        <dbReference type="SAM" id="MobiDB-lite"/>
    </source>
</evidence>
<feature type="compositionally biased region" description="Basic and acidic residues" evidence="1">
    <location>
        <begin position="1"/>
        <end position="17"/>
    </location>
</feature>
<feature type="region of interest" description="Disordered" evidence="1">
    <location>
        <begin position="1"/>
        <end position="172"/>
    </location>
</feature>
<comment type="caution">
    <text evidence="2">The sequence shown here is derived from an EMBL/GenBank/DDBJ whole genome shotgun (WGS) entry which is preliminary data.</text>
</comment>
<sequence>MGVVDDGKDDHSSHGLDFRGQYAHHTDRETMESDSGPLGKEYSAGTERRRYGHKEDNYGSRGATAQDLGSKRQRRRKAKQAYGEHDANWRDERRRNRPYRRHEHSVRDHEAEPGHWKRGPEGQYDDIIEEYATDARPDMFAGQYERQSSSASRNRPRISGRPDSGSSEENDLAMERVPSWAVWLQRNDRRRKAYNRQKGSVVDHTLRRV</sequence>
<feature type="compositionally biased region" description="Basic and acidic residues" evidence="1">
    <location>
        <begin position="46"/>
        <end position="58"/>
    </location>
</feature>
<accession>A0AAQ4EFA3</accession>
<feature type="compositionally biased region" description="Basic and acidic residues" evidence="1">
    <location>
        <begin position="105"/>
        <end position="120"/>
    </location>
</feature>
<proteinExistence type="predicted"/>
<feature type="compositionally biased region" description="Basic and acidic residues" evidence="1">
    <location>
        <begin position="82"/>
        <end position="94"/>
    </location>
</feature>
<organism evidence="2 3">
    <name type="scientific">Amblyomma americanum</name>
    <name type="common">Lone star tick</name>
    <dbReference type="NCBI Taxonomy" id="6943"/>
    <lineage>
        <taxon>Eukaryota</taxon>
        <taxon>Metazoa</taxon>
        <taxon>Ecdysozoa</taxon>
        <taxon>Arthropoda</taxon>
        <taxon>Chelicerata</taxon>
        <taxon>Arachnida</taxon>
        <taxon>Acari</taxon>
        <taxon>Parasitiformes</taxon>
        <taxon>Ixodida</taxon>
        <taxon>Ixodoidea</taxon>
        <taxon>Ixodidae</taxon>
        <taxon>Amblyomminae</taxon>
        <taxon>Amblyomma</taxon>
    </lineage>
</organism>
<keyword evidence="3" id="KW-1185">Reference proteome</keyword>
<dbReference type="AlphaFoldDB" id="A0AAQ4EFA3"/>
<evidence type="ECO:0000313" key="3">
    <source>
        <dbReference type="Proteomes" id="UP001321473"/>
    </source>
</evidence>
<reference evidence="2 3" key="1">
    <citation type="journal article" date="2023" name="Arcadia Sci">
        <title>De novo assembly of a long-read Amblyomma americanum tick genome.</title>
        <authorList>
            <person name="Chou S."/>
            <person name="Poskanzer K.E."/>
            <person name="Rollins M."/>
            <person name="Thuy-Boun P.S."/>
        </authorList>
    </citation>
    <scope>NUCLEOTIDE SEQUENCE [LARGE SCALE GENOMIC DNA]</scope>
    <source>
        <strain evidence="2">F_SG_1</strain>
        <tissue evidence="2">Salivary glands</tissue>
    </source>
</reference>
<feature type="compositionally biased region" description="Basic residues" evidence="1">
    <location>
        <begin position="95"/>
        <end position="104"/>
    </location>
</feature>
<gene>
    <name evidence="2" type="ORF">V5799_012144</name>
</gene>
<feature type="compositionally biased region" description="Acidic residues" evidence="1">
    <location>
        <begin position="123"/>
        <end position="132"/>
    </location>
</feature>
<name>A0AAQ4EFA3_AMBAM</name>
<evidence type="ECO:0000313" key="2">
    <source>
        <dbReference type="EMBL" id="KAK8773322.1"/>
    </source>
</evidence>
<dbReference type="EMBL" id="JARKHS020017084">
    <property type="protein sequence ID" value="KAK8773322.1"/>
    <property type="molecule type" value="Genomic_DNA"/>
</dbReference>
<protein>
    <submittedName>
        <fullName evidence="2">Uncharacterized protein</fullName>
    </submittedName>
</protein>
<dbReference type="Proteomes" id="UP001321473">
    <property type="component" value="Unassembled WGS sequence"/>
</dbReference>